<organism evidence="3 4">
    <name type="scientific">Fusarium venenatum</name>
    <dbReference type="NCBI Taxonomy" id="56646"/>
    <lineage>
        <taxon>Eukaryota</taxon>
        <taxon>Fungi</taxon>
        <taxon>Dikarya</taxon>
        <taxon>Ascomycota</taxon>
        <taxon>Pezizomycotina</taxon>
        <taxon>Sordariomycetes</taxon>
        <taxon>Hypocreomycetidae</taxon>
        <taxon>Hypocreales</taxon>
        <taxon>Nectriaceae</taxon>
        <taxon>Fusarium</taxon>
    </lineage>
</organism>
<proteinExistence type="predicted"/>
<feature type="domain" description="AB hydrolase-1" evidence="2">
    <location>
        <begin position="28"/>
        <end position="283"/>
    </location>
</feature>
<dbReference type="AlphaFoldDB" id="A0A2L2TGT0"/>
<dbReference type="InterPro" id="IPR000073">
    <property type="entry name" value="AB_hydrolase_1"/>
</dbReference>
<dbReference type="PANTHER" id="PTHR43433:SF5">
    <property type="entry name" value="AB HYDROLASE-1 DOMAIN-CONTAINING PROTEIN"/>
    <property type="match status" value="1"/>
</dbReference>
<dbReference type="EMBL" id="LN649230">
    <property type="protein sequence ID" value="CEI62236.1"/>
    <property type="molecule type" value="Genomic_DNA"/>
</dbReference>
<dbReference type="Gene3D" id="3.40.50.1820">
    <property type="entry name" value="alpha/beta hydrolase"/>
    <property type="match status" value="1"/>
</dbReference>
<evidence type="ECO:0000313" key="3">
    <source>
        <dbReference type="EMBL" id="CEI62236.1"/>
    </source>
</evidence>
<name>A0A2L2TGT0_9HYPO</name>
<dbReference type="GO" id="GO:0004806">
    <property type="term" value="F:triacylglycerol lipase activity"/>
    <property type="evidence" value="ECO:0007669"/>
    <property type="project" value="TreeGrafter"/>
</dbReference>
<keyword evidence="4" id="KW-1185">Reference proteome</keyword>
<feature type="region of interest" description="Disordered" evidence="1">
    <location>
        <begin position="214"/>
        <end position="233"/>
    </location>
</feature>
<evidence type="ECO:0000313" key="4">
    <source>
        <dbReference type="Proteomes" id="UP000245910"/>
    </source>
</evidence>
<dbReference type="STRING" id="56646.A0A2L2TGT0"/>
<protein>
    <recommendedName>
        <fullName evidence="2">AB hydrolase-1 domain-containing protein</fullName>
    </recommendedName>
</protein>
<accession>A0A2L2TGT0</accession>
<dbReference type="Pfam" id="PF00561">
    <property type="entry name" value="Abhydrolase_1"/>
    <property type="match status" value="1"/>
</dbReference>
<sequence length="306" mass="33928">MNASSELFVRLPNRVRICYQTFGDPSDPAVILIPGKDKTFLLCSMLSWPEPLIEKLQSSEEGKRYFVVRYDPRDTGLSQEFPVPAGYSIGDMAEDVELLADHLNLTNPGKGFHLVGVSKGGPVAYTVSARKPQKVKSLTLMFTSPGVSPELPIKGGLDLGFQPMLAGFLNVKEAAIQSGMKMYDALTTQPDESERREVEDLVTRTVEREYKHGTLFSKGPNHGSASHEKDGWPGVDTLKQVKCPTTVVQAGKDQTFGEIHGKALVQAIPCDVEYVLWEDVGHELPRRIWDRMAALVHKTWERGECT</sequence>
<dbReference type="GO" id="GO:0046503">
    <property type="term" value="P:glycerolipid catabolic process"/>
    <property type="evidence" value="ECO:0007669"/>
    <property type="project" value="TreeGrafter"/>
</dbReference>
<evidence type="ECO:0000256" key="1">
    <source>
        <dbReference type="SAM" id="MobiDB-lite"/>
    </source>
</evidence>
<reference evidence="4" key="1">
    <citation type="submission" date="2014-10" db="EMBL/GenBank/DDBJ databases">
        <authorList>
            <person name="King R."/>
        </authorList>
    </citation>
    <scope>NUCLEOTIDE SEQUENCE [LARGE SCALE GENOMIC DNA]</scope>
    <source>
        <strain evidence="4">A3/5</strain>
    </source>
</reference>
<dbReference type="InterPro" id="IPR050471">
    <property type="entry name" value="AB_hydrolase"/>
</dbReference>
<dbReference type="PANTHER" id="PTHR43433">
    <property type="entry name" value="HYDROLASE, ALPHA/BETA FOLD FAMILY PROTEIN"/>
    <property type="match status" value="1"/>
</dbReference>
<dbReference type="SUPFAM" id="SSF53474">
    <property type="entry name" value="alpha/beta-Hydrolases"/>
    <property type="match status" value="1"/>
</dbReference>
<dbReference type="Proteomes" id="UP000245910">
    <property type="component" value="Chromosome II"/>
</dbReference>
<dbReference type="InterPro" id="IPR029058">
    <property type="entry name" value="AB_hydrolase_fold"/>
</dbReference>
<evidence type="ECO:0000259" key="2">
    <source>
        <dbReference type="Pfam" id="PF00561"/>
    </source>
</evidence>